<dbReference type="Proteomes" id="UP000019486">
    <property type="component" value="Unassembled WGS sequence"/>
</dbReference>
<dbReference type="PATRIC" id="fig|1385369.3.peg.231"/>
<dbReference type="EMBL" id="AVFL01000001">
    <property type="protein sequence ID" value="EWY42538.1"/>
    <property type="molecule type" value="Genomic_DNA"/>
</dbReference>
<evidence type="ECO:0000259" key="1">
    <source>
        <dbReference type="Pfam" id="PF00534"/>
    </source>
</evidence>
<dbReference type="Pfam" id="PF00534">
    <property type="entry name" value="Glycos_transf_1"/>
    <property type="match status" value="1"/>
</dbReference>
<dbReference type="SUPFAM" id="SSF53756">
    <property type="entry name" value="UDP-Glycosyltransferase/glycogen phosphorylase"/>
    <property type="match status" value="1"/>
</dbReference>
<evidence type="ECO:0000313" key="2">
    <source>
        <dbReference type="EMBL" id="EWY42538.1"/>
    </source>
</evidence>
<dbReference type="STRING" id="1385369.N825_01195"/>
<protein>
    <submittedName>
        <fullName evidence="2">Glycosyl transferase</fullName>
    </submittedName>
</protein>
<proteinExistence type="predicted"/>
<dbReference type="GO" id="GO:0016757">
    <property type="term" value="F:glycosyltransferase activity"/>
    <property type="evidence" value="ECO:0007669"/>
    <property type="project" value="InterPro"/>
</dbReference>
<dbReference type="OrthoDB" id="529131at2"/>
<dbReference type="PANTHER" id="PTHR12526:SF635">
    <property type="entry name" value="GLYCOSYL TRANSFERASE GROUP 1"/>
    <property type="match status" value="1"/>
</dbReference>
<organism evidence="2 3">
    <name type="scientific">Skermanella stibiiresistens SB22</name>
    <dbReference type="NCBI Taxonomy" id="1385369"/>
    <lineage>
        <taxon>Bacteria</taxon>
        <taxon>Pseudomonadati</taxon>
        <taxon>Pseudomonadota</taxon>
        <taxon>Alphaproteobacteria</taxon>
        <taxon>Rhodospirillales</taxon>
        <taxon>Azospirillaceae</taxon>
        <taxon>Skermanella</taxon>
    </lineage>
</organism>
<keyword evidence="3" id="KW-1185">Reference proteome</keyword>
<dbReference type="AlphaFoldDB" id="W9HF60"/>
<dbReference type="RefSeq" id="WP_037445990.1">
    <property type="nucleotide sequence ID" value="NZ_AVFL01000001.1"/>
</dbReference>
<sequence>MKVAIATVQVPFIRGGAEILAESLRGELVARGIDAEIVSIPFKWYPPTRILDHMLMARMVDLSEVNGMPIDRVVTLKFPAYHVEHRSKVAWVLHQHRQAYDLFETPFGDLHHDAEGRMVAGEIQRWDERLLPAHDAIYTIARKVTDRLRHYNGIESEVLYHPPANAERFRCGSFEPYVLAPGRFDQIKRQHLIIDAFEHLPPSVKLVLIGSTDSAYGHQMVETAKRIGGDRVVVRGVVTEAEKIDLFANCLAVYNGVYDEDYGYVTLEAFLAGKAVITHPDSGGPLEFVQHGENGLIIPPDPLAIADAIRTLAREPRRARALGAAGRHTIDALAINWDIVIERLLA</sequence>
<comment type="caution">
    <text evidence="2">The sequence shown here is derived from an EMBL/GenBank/DDBJ whole genome shotgun (WGS) entry which is preliminary data.</text>
</comment>
<accession>W9HF60</accession>
<dbReference type="InterPro" id="IPR001296">
    <property type="entry name" value="Glyco_trans_1"/>
</dbReference>
<gene>
    <name evidence="2" type="ORF">N825_01195</name>
</gene>
<reference evidence="2 3" key="1">
    <citation type="submission" date="2013-08" db="EMBL/GenBank/DDBJ databases">
        <title>The genome sequence of Skermanella stibiiresistens.</title>
        <authorList>
            <person name="Zhu W."/>
            <person name="Wang G."/>
        </authorList>
    </citation>
    <scope>NUCLEOTIDE SEQUENCE [LARGE SCALE GENOMIC DNA]</scope>
    <source>
        <strain evidence="2 3">SB22</strain>
    </source>
</reference>
<feature type="domain" description="Glycosyl transferase family 1" evidence="1">
    <location>
        <begin position="175"/>
        <end position="328"/>
    </location>
</feature>
<evidence type="ECO:0000313" key="3">
    <source>
        <dbReference type="Proteomes" id="UP000019486"/>
    </source>
</evidence>
<dbReference type="Gene3D" id="3.40.50.2000">
    <property type="entry name" value="Glycogen Phosphorylase B"/>
    <property type="match status" value="1"/>
</dbReference>
<name>W9HF60_9PROT</name>
<dbReference type="PANTHER" id="PTHR12526">
    <property type="entry name" value="GLYCOSYLTRANSFERASE"/>
    <property type="match status" value="1"/>
</dbReference>
<dbReference type="CDD" id="cd03801">
    <property type="entry name" value="GT4_PimA-like"/>
    <property type="match status" value="1"/>
</dbReference>
<keyword evidence="2" id="KW-0808">Transferase</keyword>